<feature type="transmembrane region" description="Helical" evidence="6">
    <location>
        <begin position="95"/>
        <end position="116"/>
    </location>
</feature>
<evidence type="ECO:0000256" key="4">
    <source>
        <dbReference type="ARBA" id="ARBA00023136"/>
    </source>
</evidence>
<dbReference type="Proteomes" id="UP001254257">
    <property type="component" value="Unassembled WGS sequence"/>
</dbReference>
<evidence type="ECO:0000256" key="5">
    <source>
        <dbReference type="SAM" id="MobiDB-lite"/>
    </source>
</evidence>
<dbReference type="SUPFAM" id="SSF103473">
    <property type="entry name" value="MFS general substrate transporter"/>
    <property type="match status" value="1"/>
</dbReference>
<evidence type="ECO:0000256" key="2">
    <source>
        <dbReference type="ARBA" id="ARBA00022692"/>
    </source>
</evidence>
<reference evidence="8 9" key="1">
    <citation type="submission" date="2023-09" db="EMBL/GenBank/DDBJ databases">
        <title>Whole genome shotgun sequencing (WGS) of Bosea sp. ZW T0_25, isolated from stored onions (Allium cepa).</title>
        <authorList>
            <person name="Stoll D.A."/>
            <person name="Huch M."/>
        </authorList>
    </citation>
    <scope>NUCLEOTIDE SEQUENCE [LARGE SCALE GENOMIC DNA]</scope>
    <source>
        <strain evidence="8 9">ZW T0_25</strain>
    </source>
</reference>
<keyword evidence="3 6" id="KW-1133">Transmembrane helix</keyword>
<dbReference type="InterPro" id="IPR011701">
    <property type="entry name" value="MFS"/>
</dbReference>
<name>A0ABU3S1G9_9HYPH</name>
<dbReference type="Pfam" id="PF07690">
    <property type="entry name" value="MFS_1"/>
    <property type="match status" value="1"/>
</dbReference>
<dbReference type="PROSITE" id="PS50850">
    <property type="entry name" value="MFS"/>
    <property type="match status" value="1"/>
</dbReference>
<protein>
    <submittedName>
        <fullName evidence="8">MFS transporter</fullName>
    </submittedName>
</protein>
<dbReference type="EMBL" id="JAWDID010000002">
    <property type="protein sequence ID" value="MDU0338614.1"/>
    <property type="molecule type" value="Genomic_DNA"/>
</dbReference>
<keyword evidence="4 6" id="KW-0472">Membrane</keyword>
<keyword evidence="2 6" id="KW-0812">Transmembrane</keyword>
<comment type="subcellular location">
    <subcellularLocation>
        <location evidence="1">Membrane</location>
    </subcellularLocation>
</comment>
<feature type="transmembrane region" description="Helical" evidence="6">
    <location>
        <begin position="153"/>
        <end position="175"/>
    </location>
</feature>
<feature type="transmembrane region" description="Helical" evidence="6">
    <location>
        <begin position="261"/>
        <end position="280"/>
    </location>
</feature>
<evidence type="ECO:0000313" key="8">
    <source>
        <dbReference type="EMBL" id="MDU0338614.1"/>
    </source>
</evidence>
<evidence type="ECO:0000256" key="6">
    <source>
        <dbReference type="SAM" id="Phobius"/>
    </source>
</evidence>
<dbReference type="InterPro" id="IPR020846">
    <property type="entry name" value="MFS_dom"/>
</dbReference>
<feature type="transmembrane region" description="Helical" evidence="6">
    <location>
        <begin position="351"/>
        <end position="371"/>
    </location>
</feature>
<evidence type="ECO:0000256" key="3">
    <source>
        <dbReference type="ARBA" id="ARBA00022989"/>
    </source>
</evidence>
<dbReference type="PANTHER" id="PTHR23521:SF3">
    <property type="entry name" value="MFS TRANSPORTER"/>
    <property type="match status" value="1"/>
</dbReference>
<gene>
    <name evidence="8" type="ORF">RKE40_01905</name>
</gene>
<dbReference type="Gene3D" id="1.20.1250.20">
    <property type="entry name" value="MFS general substrate transporter like domains"/>
    <property type="match status" value="2"/>
</dbReference>
<dbReference type="RefSeq" id="WP_316016558.1">
    <property type="nucleotide sequence ID" value="NZ_JAWDID010000002.1"/>
</dbReference>
<feature type="domain" description="Major facilitator superfamily (MFS) profile" evidence="7">
    <location>
        <begin position="1"/>
        <end position="376"/>
    </location>
</feature>
<evidence type="ECO:0000313" key="9">
    <source>
        <dbReference type="Proteomes" id="UP001254257"/>
    </source>
</evidence>
<feature type="transmembrane region" description="Helical" evidence="6">
    <location>
        <begin position="196"/>
        <end position="218"/>
    </location>
</feature>
<accession>A0ABU3S1G9</accession>
<dbReference type="InterPro" id="IPR047200">
    <property type="entry name" value="MFS_YcaD-like"/>
</dbReference>
<dbReference type="Pfam" id="PF00083">
    <property type="entry name" value="Sugar_tr"/>
    <property type="match status" value="1"/>
</dbReference>
<feature type="transmembrane region" description="Helical" evidence="6">
    <location>
        <begin position="230"/>
        <end position="249"/>
    </location>
</feature>
<keyword evidence="9" id="KW-1185">Reference proteome</keyword>
<feature type="region of interest" description="Disordered" evidence="5">
    <location>
        <begin position="393"/>
        <end position="413"/>
    </location>
</feature>
<feature type="transmembrane region" description="Helical" evidence="6">
    <location>
        <begin position="286"/>
        <end position="306"/>
    </location>
</feature>
<dbReference type="InterPro" id="IPR005828">
    <property type="entry name" value="MFS_sugar_transport-like"/>
</dbReference>
<organism evidence="8 9">
    <name type="scientific">Bosea rubneri</name>
    <dbReference type="NCBI Taxonomy" id="3075434"/>
    <lineage>
        <taxon>Bacteria</taxon>
        <taxon>Pseudomonadati</taxon>
        <taxon>Pseudomonadota</taxon>
        <taxon>Alphaproteobacteria</taxon>
        <taxon>Hyphomicrobiales</taxon>
        <taxon>Boseaceae</taxon>
        <taxon>Bosea</taxon>
    </lineage>
</organism>
<feature type="transmembrane region" description="Helical" evidence="6">
    <location>
        <begin position="128"/>
        <end position="147"/>
    </location>
</feature>
<comment type="caution">
    <text evidence="8">The sequence shown here is derived from an EMBL/GenBank/DDBJ whole genome shotgun (WGS) entry which is preliminary data.</text>
</comment>
<dbReference type="CDD" id="cd17477">
    <property type="entry name" value="MFS_YcaD_like"/>
    <property type="match status" value="1"/>
</dbReference>
<feature type="transmembrane region" description="Helical" evidence="6">
    <location>
        <begin position="69"/>
        <end position="89"/>
    </location>
</feature>
<evidence type="ECO:0000256" key="1">
    <source>
        <dbReference type="ARBA" id="ARBA00004370"/>
    </source>
</evidence>
<dbReference type="InterPro" id="IPR036259">
    <property type="entry name" value="MFS_trans_sf"/>
</dbReference>
<feature type="transmembrane region" description="Helical" evidence="6">
    <location>
        <begin position="41"/>
        <end position="62"/>
    </location>
</feature>
<dbReference type="PANTHER" id="PTHR23521">
    <property type="entry name" value="TRANSPORTER MFS SUPERFAMILY"/>
    <property type="match status" value="1"/>
</dbReference>
<evidence type="ECO:0000259" key="7">
    <source>
        <dbReference type="PROSITE" id="PS50850"/>
    </source>
</evidence>
<proteinExistence type="predicted"/>
<feature type="transmembrane region" description="Helical" evidence="6">
    <location>
        <begin position="318"/>
        <end position="339"/>
    </location>
</feature>
<sequence>MLVQIGTLIAATSLVQLANGFFNTFLSLRLTTENFGPTLTGIVLSAYFIGFSIGAVGSGAIIQRIGHIRAYAAFAGMVVVGTAGMALFVSPLGWILCRMAIGIGCVGLFITTESWLNAKAPADQRGRIFSIYMVGTFLALAMGQLLIGKLPIASLTPFFIIIALFALALMMVSATRAEAPALSPEASLPYGELTRQAPVSVIGCIVSGIVTSAFYALVPAWMARNDIPQGTIALFMLVAVLGGFAFQVPVGKVSDRGDRRVVLAGLAIGFAVAAILIQLVPPRLVFVLPIAALLGGFMSTLYPVCVAHALDRMPQDRVVAVSGRLILVSGIGSALGPILGAQVMGQLDINGLLYFMAAAAIALAAVAGLRIRHRAPPEQMAERPFAIIDPLAAPISQEPEATDADGTPRPLPA</sequence>